<accession>A0A6P4D5V3</accession>
<sequence>MAEQLPPTLFELFQMVTELRQANQCMTEENQRMAQQIANLNNTRIKNNNDRQERTEEAEQQSELTHVFDTVGQKEEQPEHNEEARPDDENDNQESSPRPFTVEVMNFVLPRRFTMLTTLTLYDGLGDPKKYIKKFTSIMIVLFPNFETYQSPLRNTLLDRPSTYTGQHEGLREYMTRFTKIAMSIPDLHPEVELHAIKSGLRPEKFQKIIVVAKPKTMAEFREKAKEKPHYQDNDRTRDNKKNSKPASRYESYTQFNTKRDDIIKEILNSKLIKPPRKVSSYPDSKGMDRSKYCSFHQKHGHTTDEFVIAKDLLERLARQGHLDKYIGGHIQRRTNSSGEQNSATQHGRVKDLPDTSHPDKPRRIINYIFGGFAGGGTTSSARKRSYRAMLSIEANQTQQQTLSQFPQITFHTANHNTNVTNLNDLVIITLQLGDLQVKKVLLDLGSSADVLFYSTFQKIKLSSNILQPSTGETW</sequence>
<feature type="region of interest" description="Disordered" evidence="1">
    <location>
        <begin position="222"/>
        <end position="255"/>
    </location>
</feature>
<feature type="compositionally biased region" description="Basic and acidic residues" evidence="1">
    <location>
        <begin position="349"/>
        <end position="361"/>
    </location>
</feature>
<evidence type="ECO:0000256" key="1">
    <source>
        <dbReference type="SAM" id="MobiDB-lite"/>
    </source>
</evidence>
<keyword evidence="2" id="KW-1185">Reference proteome</keyword>
<feature type="region of interest" description="Disordered" evidence="1">
    <location>
        <begin position="40"/>
        <end position="99"/>
    </location>
</feature>
<dbReference type="Proteomes" id="UP000515211">
    <property type="component" value="Chromosome 4"/>
</dbReference>
<reference evidence="2" key="1">
    <citation type="journal article" date="2016" name="Nat. Genet.">
        <title>The genome sequences of Arachis duranensis and Arachis ipaensis, the diploid ancestors of cultivated peanut.</title>
        <authorList>
            <person name="Bertioli D.J."/>
            <person name="Cannon S.B."/>
            <person name="Froenicke L."/>
            <person name="Huang G."/>
            <person name="Farmer A.D."/>
            <person name="Cannon E.K."/>
            <person name="Liu X."/>
            <person name="Gao D."/>
            <person name="Clevenger J."/>
            <person name="Dash S."/>
            <person name="Ren L."/>
            <person name="Moretzsohn M.C."/>
            <person name="Shirasawa K."/>
            <person name="Huang W."/>
            <person name="Vidigal B."/>
            <person name="Abernathy B."/>
            <person name="Chu Y."/>
            <person name="Niederhuth C.E."/>
            <person name="Umale P."/>
            <person name="Araujo A.C."/>
            <person name="Kozik A."/>
            <person name="Kim K.D."/>
            <person name="Burow M.D."/>
            <person name="Varshney R.K."/>
            <person name="Wang X."/>
            <person name="Zhang X."/>
            <person name="Barkley N."/>
            <person name="Guimaraes P.M."/>
            <person name="Isobe S."/>
            <person name="Guo B."/>
            <person name="Liao B."/>
            <person name="Stalker H.T."/>
            <person name="Schmitz R.J."/>
            <person name="Scheffler B.E."/>
            <person name="Leal-Bertioli S.C."/>
            <person name="Xun X."/>
            <person name="Jackson S.A."/>
            <person name="Michelmore R."/>
            <person name="Ozias-Akins P."/>
        </authorList>
    </citation>
    <scope>NUCLEOTIDE SEQUENCE [LARGE SCALE GENOMIC DNA]</scope>
    <source>
        <strain evidence="2">cv. V14167</strain>
    </source>
</reference>
<dbReference type="AlphaFoldDB" id="A0A6P4D5V3"/>
<gene>
    <name evidence="3" type="primary">LOC107483718</name>
</gene>
<reference evidence="3" key="2">
    <citation type="submission" date="2025-08" db="UniProtKB">
        <authorList>
            <consortium name="RefSeq"/>
        </authorList>
    </citation>
    <scope>IDENTIFICATION</scope>
    <source>
        <tissue evidence="3">Whole plant</tissue>
    </source>
</reference>
<protein>
    <submittedName>
        <fullName evidence="3">Uncharacterized protein LOC107483718</fullName>
    </submittedName>
</protein>
<proteinExistence type="predicted"/>
<name>A0A6P4D5V3_ARADU</name>
<evidence type="ECO:0000313" key="2">
    <source>
        <dbReference type="Proteomes" id="UP000515211"/>
    </source>
</evidence>
<feature type="compositionally biased region" description="Basic and acidic residues" evidence="1">
    <location>
        <begin position="222"/>
        <end position="242"/>
    </location>
</feature>
<feature type="region of interest" description="Disordered" evidence="1">
    <location>
        <begin position="331"/>
        <end position="361"/>
    </location>
</feature>
<feature type="compositionally biased region" description="Polar residues" evidence="1">
    <location>
        <begin position="334"/>
        <end position="346"/>
    </location>
</feature>
<organism evidence="2 3">
    <name type="scientific">Arachis duranensis</name>
    <name type="common">Wild peanut</name>
    <dbReference type="NCBI Taxonomy" id="130453"/>
    <lineage>
        <taxon>Eukaryota</taxon>
        <taxon>Viridiplantae</taxon>
        <taxon>Streptophyta</taxon>
        <taxon>Embryophyta</taxon>
        <taxon>Tracheophyta</taxon>
        <taxon>Spermatophyta</taxon>
        <taxon>Magnoliopsida</taxon>
        <taxon>eudicotyledons</taxon>
        <taxon>Gunneridae</taxon>
        <taxon>Pentapetalae</taxon>
        <taxon>rosids</taxon>
        <taxon>fabids</taxon>
        <taxon>Fabales</taxon>
        <taxon>Fabaceae</taxon>
        <taxon>Papilionoideae</taxon>
        <taxon>50 kb inversion clade</taxon>
        <taxon>dalbergioids sensu lato</taxon>
        <taxon>Dalbergieae</taxon>
        <taxon>Pterocarpus clade</taxon>
        <taxon>Arachis</taxon>
    </lineage>
</organism>
<dbReference type="GeneID" id="107483718"/>
<feature type="compositionally biased region" description="Basic and acidic residues" evidence="1">
    <location>
        <begin position="47"/>
        <end position="57"/>
    </location>
</feature>
<feature type="compositionally biased region" description="Basic and acidic residues" evidence="1">
    <location>
        <begin position="72"/>
        <end position="84"/>
    </location>
</feature>
<dbReference type="KEGG" id="adu:107483718"/>
<dbReference type="PANTHER" id="PTHR33223">
    <property type="entry name" value="CCHC-TYPE DOMAIN-CONTAINING PROTEIN"/>
    <property type="match status" value="1"/>
</dbReference>
<dbReference type="PANTHER" id="PTHR33223:SF10">
    <property type="entry name" value="AMINOTRANSFERASE-LIKE PLANT MOBILE DOMAIN-CONTAINING PROTEIN"/>
    <property type="match status" value="1"/>
</dbReference>
<evidence type="ECO:0000313" key="3">
    <source>
        <dbReference type="RefSeq" id="XP_015959814.1"/>
    </source>
</evidence>
<dbReference type="RefSeq" id="XP_015959814.1">
    <property type="nucleotide sequence ID" value="XM_016104328.1"/>
</dbReference>